<protein>
    <submittedName>
        <fullName evidence="1">Uncharacterized protein</fullName>
    </submittedName>
</protein>
<proteinExistence type="predicted"/>
<sequence>MPPYLEWTPLCTTEDATEGRFKHQSASQRPSYS</sequence>
<dbReference type="AlphaFoldDB" id="A0A0E9SSA0"/>
<accession>A0A0E9SSA0</accession>
<evidence type="ECO:0000313" key="1">
    <source>
        <dbReference type="EMBL" id="JAH43383.1"/>
    </source>
</evidence>
<name>A0A0E9SSA0_ANGAN</name>
<dbReference type="EMBL" id="GBXM01065194">
    <property type="protein sequence ID" value="JAH43383.1"/>
    <property type="molecule type" value="Transcribed_RNA"/>
</dbReference>
<organism evidence="1">
    <name type="scientific">Anguilla anguilla</name>
    <name type="common">European freshwater eel</name>
    <name type="synonym">Muraena anguilla</name>
    <dbReference type="NCBI Taxonomy" id="7936"/>
    <lineage>
        <taxon>Eukaryota</taxon>
        <taxon>Metazoa</taxon>
        <taxon>Chordata</taxon>
        <taxon>Craniata</taxon>
        <taxon>Vertebrata</taxon>
        <taxon>Euteleostomi</taxon>
        <taxon>Actinopterygii</taxon>
        <taxon>Neopterygii</taxon>
        <taxon>Teleostei</taxon>
        <taxon>Anguilliformes</taxon>
        <taxon>Anguillidae</taxon>
        <taxon>Anguilla</taxon>
    </lineage>
</organism>
<reference evidence="1" key="2">
    <citation type="journal article" date="2015" name="Fish Shellfish Immunol.">
        <title>Early steps in the European eel (Anguilla anguilla)-Vibrio vulnificus interaction in the gills: Role of the RtxA13 toxin.</title>
        <authorList>
            <person name="Callol A."/>
            <person name="Pajuelo D."/>
            <person name="Ebbesson L."/>
            <person name="Teles M."/>
            <person name="MacKenzie S."/>
            <person name="Amaro C."/>
        </authorList>
    </citation>
    <scope>NUCLEOTIDE SEQUENCE</scope>
</reference>
<reference evidence="1" key="1">
    <citation type="submission" date="2014-11" db="EMBL/GenBank/DDBJ databases">
        <authorList>
            <person name="Amaro Gonzalez C."/>
        </authorList>
    </citation>
    <scope>NUCLEOTIDE SEQUENCE</scope>
</reference>